<dbReference type="Pfam" id="PF03864">
    <property type="entry name" value="Phage_cap_E"/>
    <property type="match status" value="1"/>
</dbReference>
<proteinExistence type="predicted"/>
<keyword evidence="2" id="KW-1185">Reference proteome</keyword>
<protein>
    <recommendedName>
        <fullName evidence="3">Major capsid protein</fullName>
    </recommendedName>
</protein>
<evidence type="ECO:0008006" key="3">
    <source>
        <dbReference type="Google" id="ProtNLM"/>
    </source>
</evidence>
<dbReference type="InterPro" id="IPR005564">
    <property type="entry name" value="Major_capsid_GpE"/>
</dbReference>
<accession>A0ABS4TGB0</accession>
<evidence type="ECO:0000313" key="2">
    <source>
        <dbReference type="Proteomes" id="UP001519332"/>
    </source>
</evidence>
<evidence type="ECO:0000313" key="1">
    <source>
        <dbReference type="EMBL" id="MBP2323361.1"/>
    </source>
</evidence>
<gene>
    <name evidence="1" type="ORF">JOF56_003746</name>
</gene>
<dbReference type="Gene3D" id="3.30.1930.10">
    <property type="entry name" value="capsid protein of prophage domain"/>
    <property type="match status" value="1"/>
</dbReference>
<dbReference type="Proteomes" id="UP001519332">
    <property type="component" value="Unassembled WGS sequence"/>
</dbReference>
<dbReference type="EMBL" id="JAGINW010000001">
    <property type="protein sequence ID" value="MBP2323361.1"/>
    <property type="molecule type" value="Genomic_DNA"/>
</dbReference>
<reference evidence="1 2" key="1">
    <citation type="submission" date="2021-03" db="EMBL/GenBank/DDBJ databases">
        <title>Sequencing the genomes of 1000 actinobacteria strains.</title>
        <authorList>
            <person name="Klenk H.-P."/>
        </authorList>
    </citation>
    <scope>NUCLEOTIDE SEQUENCE [LARGE SCALE GENOMIC DNA]</scope>
    <source>
        <strain evidence="1 2">DSM 46670</strain>
    </source>
</reference>
<sequence length="345" mass="37066">MAIFFDAEVTPDALTAFVREVPTPANLAFFNNIGQRTVDDHKVDFSELVHTNRTAKFRAFDGNLPTMARDGGSTSEVSLLPLGNSMNLGEYERLQIQFARTSGTNKAALANAIYNDAENLTASVYNRLELAWGDVLADGKLTINENGYKGEADFGVPAENIVTAAKSWTDPTAPILDDLLAWQQAYIDSGVGAPGAIRAKMKTIRLMQRNEQLVRLARGPAANSTATRITAQELRDLLASEDLPPLVELPDTSLDVDGVATKVMADAKVLFTPASLGDLGFTALGVSVTALELVNSNKAEMTFQGAAGLVGIVEKVGPPYRQFTYVDATAMPILSQPKRLFIASV</sequence>
<organism evidence="1 2">
    <name type="scientific">Kibdelosporangium banguiense</name>
    <dbReference type="NCBI Taxonomy" id="1365924"/>
    <lineage>
        <taxon>Bacteria</taxon>
        <taxon>Bacillati</taxon>
        <taxon>Actinomycetota</taxon>
        <taxon>Actinomycetes</taxon>
        <taxon>Pseudonocardiales</taxon>
        <taxon>Pseudonocardiaceae</taxon>
        <taxon>Kibdelosporangium</taxon>
    </lineage>
</organism>
<name>A0ABS4TGB0_9PSEU</name>
<dbReference type="RefSeq" id="WP_209639647.1">
    <property type="nucleotide sequence ID" value="NZ_JAGINW010000001.1"/>
</dbReference>
<dbReference type="Gene3D" id="3.15.30.10">
    <property type="entry name" value="putative capsid protein of prophage domain like"/>
    <property type="match status" value="1"/>
</dbReference>
<comment type="caution">
    <text evidence="1">The sequence shown here is derived from an EMBL/GenBank/DDBJ whole genome shotgun (WGS) entry which is preliminary data.</text>
</comment>